<dbReference type="AlphaFoldDB" id="A0AAD7EJJ8"/>
<keyword evidence="2" id="KW-1185">Reference proteome</keyword>
<dbReference type="Proteomes" id="UP001218218">
    <property type="component" value="Unassembled WGS sequence"/>
</dbReference>
<dbReference type="PANTHER" id="PTHR42057:SF2">
    <property type="entry name" value="F-BOX DOMAIN PROTEIN (AFU_ORTHOLOGUE AFUA_4G00200)-RELATED"/>
    <property type="match status" value="1"/>
</dbReference>
<reference evidence="1" key="1">
    <citation type="submission" date="2023-03" db="EMBL/GenBank/DDBJ databases">
        <title>Massive genome expansion in bonnet fungi (Mycena s.s.) driven by repeated elements and novel gene families across ecological guilds.</title>
        <authorList>
            <consortium name="Lawrence Berkeley National Laboratory"/>
            <person name="Harder C.B."/>
            <person name="Miyauchi S."/>
            <person name="Viragh M."/>
            <person name="Kuo A."/>
            <person name="Thoen E."/>
            <person name="Andreopoulos B."/>
            <person name="Lu D."/>
            <person name="Skrede I."/>
            <person name="Drula E."/>
            <person name="Henrissat B."/>
            <person name="Morin E."/>
            <person name="Kohler A."/>
            <person name="Barry K."/>
            <person name="LaButti K."/>
            <person name="Morin E."/>
            <person name="Salamov A."/>
            <person name="Lipzen A."/>
            <person name="Mereny Z."/>
            <person name="Hegedus B."/>
            <person name="Baldrian P."/>
            <person name="Stursova M."/>
            <person name="Weitz H."/>
            <person name="Taylor A."/>
            <person name="Grigoriev I.V."/>
            <person name="Nagy L.G."/>
            <person name="Martin F."/>
            <person name="Kauserud H."/>
        </authorList>
    </citation>
    <scope>NUCLEOTIDE SEQUENCE</scope>
    <source>
        <strain evidence="1">CBHHK002</strain>
    </source>
</reference>
<sequence length="399" mass="44539">MAELPLELLRAIAKDVEHDPIIFNLRLASKALNHTATPFAFRVLVVNDSVKSANAVSFLQGCDDSLTSLIREVVFRGDPESSRNQNVYNYKPDDQTSGETGRQALKTVFSGLAKFSNLKILRLDFHNCYQEEGAVETSDCWGDPTHFLKLQSDIFTALAAHPPQSLVSMALNNLLAIPDEIYAKEEFRQIFRSLEELDISVLSDTNGEGSYYQEPLVEFWETSVPHIVRSAVALTALTIRSDLPVGSGPMLTTKDLFHPHLVSLALHKFKFDPALPDSDMVAFILHHKATLTRLELRGCSIDGGEDGEFSRPWNAVLKQFETELGALRGFVLQNENETESDEDAVGRDPRFEYTRLDAGFGFMPWDEEVDTEDLDLPALESLMAVVESRGGNRDISDED</sequence>
<evidence type="ECO:0000313" key="1">
    <source>
        <dbReference type="EMBL" id="KAJ7328846.1"/>
    </source>
</evidence>
<dbReference type="EMBL" id="JARIHO010000038">
    <property type="protein sequence ID" value="KAJ7328846.1"/>
    <property type="molecule type" value="Genomic_DNA"/>
</dbReference>
<evidence type="ECO:0008006" key="3">
    <source>
        <dbReference type="Google" id="ProtNLM"/>
    </source>
</evidence>
<dbReference type="PANTHER" id="PTHR42057">
    <property type="entry name" value="F-BOX DOMAIN PROTEIN (AFU_ORTHOLOGUE AFUA_4G00200)"/>
    <property type="match status" value="1"/>
</dbReference>
<evidence type="ECO:0000313" key="2">
    <source>
        <dbReference type="Proteomes" id="UP001218218"/>
    </source>
</evidence>
<gene>
    <name evidence="1" type="ORF">DFH08DRAFT_883360</name>
</gene>
<name>A0AAD7EJJ8_9AGAR</name>
<accession>A0AAD7EJJ8</accession>
<protein>
    <recommendedName>
        <fullName evidence="3">F-box domain-containing protein</fullName>
    </recommendedName>
</protein>
<comment type="caution">
    <text evidence="1">The sequence shown here is derived from an EMBL/GenBank/DDBJ whole genome shotgun (WGS) entry which is preliminary data.</text>
</comment>
<organism evidence="1 2">
    <name type="scientific">Mycena albidolilacea</name>
    <dbReference type="NCBI Taxonomy" id="1033008"/>
    <lineage>
        <taxon>Eukaryota</taxon>
        <taxon>Fungi</taxon>
        <taxon>Dikarya</taxon>
        <taxon>Basidiomycota</taxon>
        <taxon>Agaricomycotina</taxon>
        <taxon>Agaricomycetes</taxon>
        <taxon>Agaricomycetidae</taxon>
        <taxon>Agaricales</taxon>
        <taxon>Marasmiineae</taxon>
        <taxon>Mycenaceae</taxon>
        <taxon>Mycena</taxon>
    </lineage>
</organism>
<proteinExistence type="predicted"/>